<dbReference type="SUPFAM" id="SSF53901">
    <property type="entry name" value="Thiolase-like"/>
    <property type="match status" value="1"/>
</dbReference>
<dbReference type="SUPFAM" id="SSF51735">
    <property type="entry name" value="NAD(P)-binding Rossmann-fold domains"/>
    <property type="match status" value="1"/>
</dbReference>
<dbReference type="InterPro" id="IPR036291">
    <property type="entry name" value="NAD(P)-bd_dom_sf"/>
</dbReference>
<dbReference type="Pfam" id="PF13561">
    <property type="entry name" value="adh_short_C2"/>
    <property type="match status" value="1"/>
</dbReference>
<evidence type="ECO:0000313" key="4">
    <source>
        <dbReference type="Proteomes" id="UP000478636"/>
    </source>
</evidence>
<keyword evidence="2" id="KW-0560">Oxidoreductase</keyword>
<dbReference type="EMBL" id="WSZI01000009">
    <property type="protein sequence ID" value="MWN20676.1"/>
    <property type="molecule type" value="Genomic_DNA"/>
</dbReference>
<evidence type="ECO:0000256" key="1">
    <source>
        <dbReference type="ARBA" id="ARBA00006484"/>
    </source>
</evidence>
<dbReference type="InterPro" id="IPR016039">
    <property type="entry name" value="Thiolase-like"/>
</dbReference>
<dbReference type="Proteomes" id="UP000478636">
    <property type="component" value="Unassembled WGS sequence"/>
</dbReference>
<accession>A0A6L7A526</accession>
<sequence length="131" mass="14316">MHDKGPQRVSPLFVPELTPLGNDTETFLNGIFNEEIGIKLITKFDATETGITVAGQVDGFDPAKRVGKRDARKLDLFSQYAIEEETQAEILKNIPLSRFGEASEVAEAALFLAHSSYITGQTLTVDGGLYI</sequence>
<dbReference type="PANTHER" id="PTHR43639">
    <property type="entry name" value="OXIDOREDUCTASE, SHORT-CHAIN DEHYDROGENASE/REDUCTASE FAMILY (AFU_ORTHOLOGUE AFUA_5G02870)"/>
    <property type="match status" value="1"/>
</dbReference>
<evidence type="ECO:0000256" key="2">
    <source>
        <dbReference type="ARBA" id="ARBA00023002"/>
    </source>
</evidence>
<dbReference type="PANTHER" id="PTHR43639:SF1">
    <property type="entry name" value="SHORT-CHAIN DEHYDROGENASE_REDUCTASE FAMILY PROTEIN"/>
    <property type="match status" value="1"/>
</dbReference>
<dbReference type="InterPro" id="IPR002347">
    <property type="entry name" value="SDR_fam"/>
</dbReference>
<dbReference type="Gene3D" id="3.40.50.720">
    <property type="entry name" value="NAD(P)-binding Rossmann-like Domain"/>
    <property type="match status" value="1"/>
</dbReference>
<gene>
    <name evidence="3" type="ORF">GQS40_01915</name>
</gene>
<dbReference type="AlphaFoldDB" id="A0A6L7A526"/>
<dbReference type="GO" id="GO:0016746">
    <property type="term" value="F:acyltransferase activity"/>
    <property type="evidence" value="ECO:0007669"/>
    <property type="project" value="InterPro"/>
</dbReference>
<name>A0A6L7A526_LEULA</name>
<dbReference type="GO" id="GO:0016491">
    <property type="term" value="F:oxidoreductase activity"/>
    <property type="evidence" value="ECO:0007669"/>
    <property type="project" value="UniProtKB-KW"/>
</dbReference>
<evidence type="ECO:0000313" key="3">
    <source>
        <dbReference type="EMBL" id="MWN20676.1"/>
    </source>
</evidence>
<organism evidence="3 4">
    <name type="scientific">Leuconostoc lactis</name>
    <dbReference type="NCBI Taxonomy" id="1246"/>
    <lineage>
        <taxon>Bacteria</taxon>
        <taxon>Bacillati</taxon>
        <taxon>Bacillota</taxon>
        <taxon>Bacilli</taxon>
        <taxon>Lactobacillales</taxon>
        <taxon>Lactobacillaceae</taxon>
        <taxon>Leuconostoc</taxon>
    </lineage>
</organism>
<proteinExistence type="inferred from homology"/>
<comment type="similarity">
    <text evidence="1">Belongs to the short-chain dehydrogenases/reductases (SDR) family.</text>
</comment>
<protein>
    <submittedName>
        <fullName evidence="3">SDR family oxidoreductase</fullName>
    </submittedName>
</protein>
<comment type="caution">
    <text evidence="3">The sequence shown here is derived from an EMBL/GenBank/DDBJ whole genome shotgun (WGS) entry which is preliminary data.</text>
</comment>
<reference evidence="3 4" key="1">
    <citation type="submission" date="2019-12" db="EMBL/GenBank/DDBJ databases">
        <title>Complete genome sequence of Leuconostoc lactis strain AVN1 provides insights into metabolic potential.</title>
        <authorList>
            <person name="Besrour N."/>
            <person name="Najjari A."/>
            <person name="Fhoula I."/>
            <person name="Jaballah S."/>
            <person name="Klibi N."/>
            <person name="Ouzari H.I."/>
        </authorList>
    </citation>
    <scope>NUCLEOTIDE SEQUENCE [LARGE SCALE GENOMIC DNA]</scope>
    <source>
        <strain evidence="3 4">AVN1</strain>
    </source>
</reference>